<reference evidence="1" key="1">
    <citation type="submission" date="2025-08" db="UniProtKB">
        <authorList>
            <consortium name="Ensembl"/>
        </authorList>
    </citation>
    <scope>IDENTIFICATION</scope>
</reference>
<accession>A0A8C9NYE1</accession>
<sequence length="104" mass="11175">SPSLKAVGTVCASAACGSRSRHLDAFARGAGLDNGNFLDNDQWLSTVSQYDRDKYWNRFRDVSTAAARSCGAGEGSLGEEGSGAWWEGCQVQTSHGGRQWVRFA</sequence>
<dbReference type="AlphaFoldDB" id="A0A8C9NYE1"/>
<reference evidence="1" key="2">
    <citation type="submission" date="2025-09" db="UniProtKB">
        <authorList>
            <consortium name="Ensembl"/>
        </authorList>
    </citation>
    <scope>IDENTIFICATION</scope>
</reference>
<name>A0A8C9NYE1_SPEDA</name>
<proteinExistence type="predicted"/>
<dbReference type="Ensembl" id="ENSSDAT00000003258.1">
    <property type="protein sequence ID" value="ENSSDAP00000002823.1"/>
    <property type="gene ID" value="ENSSDAG00000002706.1"/>
</dbReference>
<keyword evidence="2" id="KW-1185">Reference proteome</keyword>
<evidence type="ECO:0000313" key="1">
    <source>
        <dbReference type="Ensembl" id="ENSSDAP00000002823.1"/>
    </source>
</evidence>
<protein>
    <submittedName>
        <fullName evidence="1">Uncharacterized protein</fullName>
    </submittedName>
</protein>
<dbReference type="Proteomes" id="UP000694422">
    <property type="component" value="Unplaced"/>
</dbReference>
<evidence type="ECO:0000313" key="2">
    <source>
        <dbReference type="Proteomes" id="UP000694422"/>
    </source>
</evidence>
<organism evidence="1 2">
    <name type="scientific">Spermophilus dauricus</name>
    <name type="common">Daurian ground squirrel</name>
    <dbReference type="NCBI Taxonomy" id="99837"/>
    <lineage>
        <taxon>Eukaryota</taxon>
        <taxon>Metazoa</taxon>
        <taxon>Chordata</taxon>
        <taxon>Craniata</taxon>
        <taxon>Vertebrata</taxon>
        <taxon>Euteleostomi</taxon>
        <taxon>Mammalia</taxon>
        <taxon>Eutheria</taxon>
        <taxon>Euarchontoglires</taxon>
        <taxon>Glires</taxon>
        <taxon>Rodentia</taxon>
        <taxon>Sciuromorpha</taxon>
        <taxon>Sciuridae</taxon>
        <taxon>Xerinae</taxon>
        <taxon>Marmotini</taxon>
        <taxon>Spermophilus</taxon>
    </lineage>
</organism>